<proteinExistence type="inferred from homology"/>
<dbReference type="GO" id="GO:0008360">
    <property type="term" value="P:regulation of cell shape"/>
    <property type="evidence" value="ECO:0007669"/>
    <property type="project" value="UniProtKB-KW"/>
</dbReference>
<evidence type="ECO:0000256" key="4">
    <source>
        <dbReference type="ARBA" id="ARBA00032089"/>
    </source>
</evidence>
<evidence type="ECO:0000256" key="3">
    <source>
        <dbReference type="ARBA" id="ARBA00022960"/>
    </source>
</evidence>
<keyword evidence="3" id="KW-0133">Cell shape</keyword>
<comment type="similarity">
    <text evidence="1">Belongs to the MreC family.</text>
</comment>
<dbReference type="InterPro" id="IPR042177">
    <property type="entry name" value="Cell/Rod_1"/>
</dbReference>
<dbReference type="EMBL" id="LAZR01000166">
    <property type="protein sequence ID" value="KKN84823.1"/>
    <property type="molecule type" value="Genomic_DNA"/>
</dbReference>
<dbReference type="PANTHER" id="PTHR34138:SF1">
    <property type="entry name" value="CELL SHAPE-DETERMINING PROTEIN MREC"/>
    <property type="match status" value="1"/>
</dbReference>
<name>A0A0F9X0G1_9ZZZZ</name>
<dbReference type="InterPro" id="IPR007221">
    <property type="entry name" value="MreC"/>
</dbReference>
<dbReference type="PANTHER" id="PTHR34138">
    <property type="entry name" value="CELL SHAPE-DETERMINING PROTEIN MREC"/>
    <property type="match status" value="1"/>
</dbReference>
<evidence type="ECO:0000256" key="2">
    <source>
        <dbReference type="ARBA" id="ARBA00013855"/>
    </source>
</evidence>
<dbReference type="Pfam" id="PF04085">
    <property type="entry name" value="MreC"/>
    <property type="match status" value="1"/>
</dbReference>
<sequence length="324" mass="35378">MAKRDGIPLQWVLTVMLGLSILMSVAGQGVARPAREMFQYVMIAPTDIGMYLATTFRRAFGDEGGQGLSAEQAEAINLRQRLLKNEVAYLRGRLADSEQRVRDLTNFQEMFGPAKSVNCVLIPARVVAGESLPYGDSRTVGVGERQGARAGDRVTTRRLVTDRAKAMVKLNVLGANALVGYLGDTGAFTAKLILVTDRNFHTPAFVDRDLANARMIPGPTKEVPLTGKNNELIPCTAVGDGWSGMVVRGISADKRVQVGDWLVTSIPKTVFLNKVPIGTVVEVRDDPQQAGFQELIIAPDADLAALRRVYIVYPLWREGAVERR</sequence>
<accession>A0A0F9X0G1</accession>
<dbReference type="InterPro" id="IPR042175">
    <property type="entry name" value="Cell/Rod_MreC_2"/>
</dbReference>
<dbReference type="InterPro" id="IPR055342">
    <property type="entry name" value="MreC_beta-barrel_core"/>
</dbReference>
<organism evidence="6">
    <name type="scientific">marine sediment metagenome</name>
    <dbReference type="NCBI Taxonomy" id="412755"/>
    <lineage>
        <taxon>unclassified sequences</taxon>
        <taxon>metagenomes</taxon>
        <taxon>ecological metagenomes</taxon>
    </lineage>
</organism>
<dbReference type="Gene3D" id="2.40.10.350">
    <property type="entry name" value="Rod shape-determining protein MreC, domain 2"/>
    <property type="match status" value="1"/>
</dbReference>
<comment type="caution">
    <text evidence="6">The sequence shown here is derived from an EMBL/GenBank/DDBJ whole genome shotgun (WGS) entry which is preliminary data.</text>
</comment>
<gene>
    <name evidence="6" type="ORF">LCGC14_0284870</name>
</gene>
<protein>
    <recommendedName>
        <fullName evidence="2">Cell shape-determining protein MreC</fullName>
    </recommendedName>
    <alternativeName>
        <fullName evidence="4">Cell shape protein MreC</fullName>
    </alternativeName>
</protein>
<evidence type="ECO:0000256" key="1">
    <source>
        <dbReference type="ARBA" id="ARBA00009369"/>
    </source>
</evidence>
<dbReference type="AlphaFoldDB" id="A0A0F9X0G1"/>
<reference evidence="6" key="1">
    <citation type="journal article" date="2015" name="Nature">
        <title>Complex archaea that bridge the gap between prokaryotes and eukaryotes.</title>
        <authorList>
            <person name="Spang A."/>
            <person name="Saw J.H."/>
            <person name="Jorgensen S.L."/>
            <person name="Zaremba-Niedzwiedzka K."/>
            <person name="Martijn J."/>
            <person name="Lind A.E."/>
            <person name="van Eijk R."/>
            <person name="Schleper C."/>
            <person name="Guy L."/>
            <person name="Ettema T.J."/>
        </authorList>
    </citation>
    <scope>NUCLEOTIDE SEQUENCE</scope>
</reference>
<evidence type="ECO:0000313" key="6">
    <source>
        <dbReference type="EMBL" id="KKN84823.1"/>
    </source>
</evidence>
<feature type="domain" description="Rod shape-determining protein MreC beta-barrel core" evidence="5">
    <location>
        <begin position="169"/>
        <end position="312"/>
    </location>
</feature>
<dbReference type="Gene3D" id="2.40.10.340">
    <property type="entry name" value="Rod shape-determining protein MreC, domain 1"/>
    <property type="match status" value="1"/>
</dbReference>
<evidence type="ECO:0000259" key="5">
    <source>
        <dbReference type="Pfam" id="PF04085"/>
    </source>
</evidence>
<dbReference type="GO" id="GO:0005886">
    <property type="term" value="C:plasma membrane"/>
    <property type="evidence" value="ECO:0007669"/>
    <property type="project" value="TreeGrafter"/>
</dbReference>